<name>A0ACC3S7C3_9PEZI</name>
<evidence type="ECO:0000313" key="2">
    <source>
        <dbReference type="Proteomes" id="UP001320706"/>
    </source>
</evidence>
<accession>A0ACC3S7C3</accession>
<dbReference type="Proteomes" id="UP001320706">
    <property type="component" value="Unassembled WGS sequence"/>
</dbReference>
<dbReference type="EMBL" id="JAMKPW020000040">
    <property type="protein sequence ID" value="KAK8198478.1"/>
    <property type="molecule type" value="Genomic_DNA"/>
</dbReference>
<evidence type="ECO:0000313" key="1">
    <source>
        <dbReference type="EMBL" id="KAK8198478.1"/>
    </source>
</evidence>
<comment type="caution">
    <text evidence="1">The sequence shown here is derived from an EMBL/GenBank/DDBJ whole genome shotgun (WGS) entry which is preliminary data.</text>
</comment>
<protein>
    <submittedName>
        <fullName evidence="1">GrpE, mitochondrial</fullName>
    </submittedName>
</protein>
<keyword evidence="2" id="KW-1185">Reference proteome</keyword>
<organism evidence="1 2">
    <name type="scientific">Zalaria obscura</name>
    <dbReference type="NCBI Taxonomy" id="2024903"/>
    <lineage>
        <taxon>Eukaryota</taxon>
        <taxon>Fungi</taxon>
        <taxon>Dikarya</taxon>
        <taxon>Ascomycota</taxon>
        <taxon>Pezizomycotina</taxon>
        <taxon>Dothideomycetes</taxon>
        <taxon>Dothideomycetidae</taxon>
        <taxon>Dothideales</taxon>
        <taxon>Zalariaceae</taxon>
        <taxon>Zalaria</taxon>
    </lineage>
</organism>
<reference evidence="1" key="1">
    <citation type="submission" date="2024-02" db="EMBL/GenBank/DDBJ databases">
        <title>Metagenome Assembled Genome of Zalaria obscura JY119.</title>
        <authorList>
            <person name="Vighnesh L."/>
            <person name="Jagadeeshwari U."/>
            <person name="Venkata Ramana C."/>
            <person name="Sasikala C."/>
        </authorList>
    </citation>
    <scope>NUCLEOTIDE SEQUENCE</scope>
    <source>
        <strain evidence="1">JY119</strain>
    </source>
</reference>
<sequence length="227" mass="25518">MLHRQILRASRSLTAQAVESRVPQTFRPSVNASRTAQRSAVPASRWYSESAEAKKEENGDKAAEAEDPAKKELEEAKKQVTDLTDKWKRSIAEYRNLQEQTKREVQAAKDFALQRFAKDLIDSVDNFDRALSTVGEDKLKENADLKALHDGLKMTENILTNTLKKHGLERFDPSENAEKFDANKHEATFMAPQPDKPDGTVFFTQSKGFSLNGRILRAAKVGVVKNS</sequence>
<gene>
    <name evidence="1" type="primary">mge1</name>
    <name evidence="1" type="ORF">M8818_006343</name>
</gene>
<proteinExistence type="predicted"/>